<evidence type="ECO:0000313" key="2">
    <source>
        <dbReference type="EMBL" id="TDD22709.1"/>
    </source>
</evidence>
<sequence>MLDAPCSFTGLDDVHISWGACLGTPDEILVSGPVAEVGDHLIESVEGQGRSGLRNAARQGRKSPGSDPLPG</sequence>
<dbReference type="Gene3D" id="3.30.950.10">
    <property type="entry name" value="Methyltransferase, Cobalt-precorrin-4 Transmethylase, Domain 2"/>
    <property type="match status" value="1"/>
</dbReference>
<protein>
    <submittedName>
        <fullName evidence="2">Uncharacterized protein</fullName>
    </submittedName>
</protein>
<proteinExistence type="predicted"/>
<dbReference type="EMBL" id="SMKP01000023">
    <property type="protein sequence ID" value="TDD22709.1"/>
    <property type="molecule type" value="Genomic_DNA"/>
</dbReference>
<feature type="region of interest" description="Disordered" evidence="1">
    <location>
        <begin position="45"/>
        <end position="71"/>
    </location>
</feature>
<keyword evidence="3" id="KW-1185">Reference proteome</keyword>
<dbReference type="RefSeq" id="WP_132507469.1">
    <property type="nucleotide sequence ID" value="NZ_SMKP01000023.1"/>
</dbReference>
<accession>A0A4R4WY07</accession>
<name>A0A4R4WY07_9ACTN</name>
<comment type="caution">
    <text evidence="2">The sequence shown here is derived from an EMBL/GenBank/DDBJ whole genome shotgun (WGS) entry which is preliminary data.</text>
</comment>
<gene>
    <name evidence="2" type="ORF">E1294_11005</name>
</gene>
<dbReference type="AlphaFoldDB" id="A0A4R4WY07"/>
<dbReference type="Proteomes" id="UP000294543">
    <property type="component" value="Unassembled WGS sequence"/>
</dbReference>
<evidence type="ECO:0000313" key="3">
    <source>
        <dbReference type="Proteomes" id="UP000294543"/>
    </source>
</evidence>
<dbReference type="GO" id="GO:0008168">
    <property type="term" value="F:methyltransferase activity"/>
    <property type="evidence" value="ECO:0007669"/>
    <property type="project" value="InterPro"/>
</dbReference>
<organism evidence="2 3">
    <name type="scientific">Nonomuraea diastatica</name>
    <dbReference type="NCBI Taxonomy" id="1848329"/>
    <lineage>
        <taxon>Bacteria</taxon>
        <taxon>Bacillati</taxon>
        <taxon>Actinomycetota</taxon>
        <taxon>Actinomycetes</taxon>
        <taxon>Streptosporangiales</taxon>
        <taxon>Streptosporangiaceae</taxon>
        <taxon>Nonomuraea</taxon>
    </lineage>
</organism>
<evidence type="ECO:0000256" key="1">
    <source>
        <dbReference type="SAM" id="MobiDB-lite"/>
    </source>
</evidence>
<dbReference type="InterPro" id="IPR014776">
    <property type="entry name" value="4pyrrole_Mease_sub2"/>
</dbReference>
<reference evidence="2 3" key="1">
    <citation type="submission" date="2019-03" db="EMBL/GenBank/DDBJ databases">
        <title>Draft genome sequences of novel Actinobacteria.</title>
        <authorList>
            <person name="Sahin N."/>
            <person name="Ay H."/>
            <person name="Saygin H."/>
        </authorList>
    </citation>
    <scope>NUCLEOTIDE SEQUENCE [LARGE SCALE GENOMIC DNA]</scope>
    <source>
        <strain evidence="2 3">KC712</strain>
    </source>
</reference>
<dbReference type="OrthoDB" id="9787471at2"/>